<dbReference type="GO" id="GO:0043190">
    <property type="term" value="C:ATP-binding cassette (ABC) transporter complex"/>
    <property type="evidence" value="ECO:0007669"/>
    <property type="project" value="InterPro"/>
</dbReference>
<accession>A0A1X7KXN3</accession>
<feature type="transmembrane region" description="Helical" evidence="9">
    <location>
        <begin position="20"/>
        <end position="44"/>
    </location>
</feature>
<dbReference type="GO" id="GO:0006865">
    <property type="term" value="P:amino acid transport"/>
    <property type="evidence" value="ECO:0007669"/>
    <property type="project" value="TreeGrafter"/>
</dbReference>
<evidence type="ECO:0000313" key="13">
    <source>
        <dbReference type="Proteomes" id="UP000193228"/>
    </source>
</evidence>
<feature type="compositionally biased region" description="Low complexity" evidence="10">
    <location>
        <begin position="240"/>
        <end position="257"/>
    </location>
</feature>
<evidence type="ECO:0000256" key="4">
    <source>
        <dbReference type="ARBA" id="ARBA00022475"/>
    </source>
</evidence>
<dbReference type="EMBL" id="FXAT01000004">
    <property type="protein sequence ID" value="SMG45994.1"/>
    <property type="molecule type" value="Genomic_DNA"/>
</dbReference>
<evidence type="ECO:0000256" key="3">
    <source>
        <dbReference type="ARBA" id="ARBA00022448"/>
    </source>
</evidence>
<evidence type="ECO:0000256" key="1">
    <source>
        <dbReference type="ARBA" id="ARBA00004429"/>
    </source>
</evidence>
<evidence type="ECO:0000256" key="2">
    <source>
        <dbReference type="ARBA" id="ARBA00010072"/>
    </source>
</evidence>
<feature type="transmembrane region" description="Helical" evidence="9">
    <location>
        <begin position="196"/>
        <end position="218"/>
    </location>
</feature>
<keyword evidence="4" id="KW-1003">Cell membrane</keyword>
<reference evidence="13" key="1">
    <citation type="submission" date="2017-04" db="EMBL/GenBank/DDBJ databases">
        <authorList>
            <person name="Varghese N."/>
            <person name="Submissions S."/>
        </authorList>
    </citation>
    <scope>NUCLEOTIDE SEQUENCE [LARGE SCALE GENOMIC DNA]</scope>
    <source>
        <strain evidence="13">LMG 29540</strain>
    </source>
</reference>
<keyword evidence="13" id="KW-1185">Reference proteome</keyword>
<evidence type="ECO:0000256" key="5">
    <source>
        <dbReference type="ARBA" id="ARBA00022519"/>
    </source>
</evidence>
<dbReference type="InterPro" id="IPR043429">
    <property type="entry name" value="ArtM/GltK/GlnP/TcyL/YhdX-like"/>
</dbReference>
<feature type="transmembrane region" description="Helical" evidence="9">
    <location>
        <begin position="56"/>
        <end position="77"/>
    </location>
</feature>
<dbReference type="NCBIfam" id="TIGR01726">
    <property type="entry name" value="HEQRo_perm_3TM"/>
    <property type="match status" value="1"/>
</dbReference>
<keyword evidence="7 9" id="KW-1133">Transmembrane helix</keyword>
<feature type="domain" description="ABC transmembrane type-1" evidence="11">
    <location>
        <begin position="18"/>
        <end position="215"/>
    </location>
</feature>
<evidence type="ECO:0000313" key="12">
    <source>
        <dbReference type="EMBL" id="SMG45994.1"/>
    </source>
</evidence>
<protein>
    <submittedName>
        <fullName evidence="12">Amino acid ABC transporter membrane protein 2, PAAT family</fullName>
    </submittedName>
</protein>
<evidence type="ECO:0000256" key="7">
    <source>
        <dbReference type="ARBA" id="ARBA00022989"/>
    </source>
</evidence>
<feature type="region of interest" description="Disordered" evidence="10">
    <location>
        <begin position="226"/>
        <end position="257"/>
    </location>
</feature>
<dbReference type="InterPro" id="IPR000515">
    <property type="entry name" value="MetI-like"/>
</dbReference>
<dbReference type="PANTHER" id="PTHR30614:SF10">
    <property type="entry name" value="ARGININE ABC TRANSPORTER PERMEASE PROTEIN ARTM"/>
    <property type="match status" value="1"/>
</dbReference>
<dbReference type="CDD" id="cd06261">
    <property type="entry name" value="TM_PBP2"/>
    <property type="match status" value="1"/>
</dbReference>
<dbReference type="GO" id="GO:0022857">
    <property type="term" value="F:transmembrane transporter activity"/>
    <property type="evidence" value="ECO:0007669"/>
    <property type="project" value="InterPro"/>
</dbReference>
<comment type="subcellular location">
    <subcellularLocation>
        <location evidence="1">Cell inner membrane</location>
        <topology evidence="1">Multi-pass membrane protein</topology>
    </subcellularLocation>
    <subcellularLocation>
        <location evidence="9">Cell membrane</location>
        <topology evidence="9">Multi-pass membrane protein</topology>
    </subcellularLocation>
</comment>
<evidence type="ECO:0000259" key="11">
    <source>
        <dbReference type="PROSITE" id="PS50928"/>
    </source>
</evidence>
<evidence type="ECO:0000256" key="10">
    <source>
        <dbReference type="SAM" id="MobiDB-lite"/>
    </source>
</evidence>
<evidence type="ECO:0000256" key="8">
    <source>
        <dbReference type="ARBA" id="ARBA00023136"/>
    </source>
</evidence>
<keyword evidence="6 9" id="KW-0812">Transmembrane</keyword>
<sequence>MFDFSLLFSSLPKLLSSLPVTLELFAAIVAAGIGIGVPVALLGLGDSKILSGCVKFYIGAFRGTPALVQLFFLYYGFGQFTFIRHSMLWPVLRDPFMCAVIALGMNSGAYTARILMGALSAVPKGIVEAAEALGLSRTSILTKIKAPIAVRIALPAYANETILNLKATSLASTVTIMELTGTSKLLVSETYAPYEIFVGAGLVYLAMTFVLAQLFRYLELLVGRKTGKPDSTSRREKRSSSVTLQSQNSSDAQAASH</sequence>
<dbReference type="Gene3D" id="1.10.3720.10">
    <property type="entry name" value="MetI-like"/>
    <property type="match status" value="1"/>
</dbReference>
<organism evidence="12 13">
    <name type="scientific">Paraburkholderia susongensis</name>
    <dbReference type="NCBI Taxonomy" id="1515439"/>
    <lineage>
        <taxon>Bacteria</taxon>
        <taxon>Pseudomonadati</taxon>
        <taxon>Pseudomonadota</taxon>
        <taxon>Betaproteobacteria</taxon>
        <taxon>Burkholderiales</taxon>
        <taxon>Burkholderiaceae</taxon>
        <taxon>Paraburkholderia</taxon>
    </lineage>
</organism>
<dbReference type="STRING" id="1515439.SAMN06265784_104471"/>
<dbReference type="SUPFAM" id="SSF161098">
    <property type="entry name" value="MetI-like"/>
    <property type="match status" value="1"/>
</dbReference>
<gene>
    <name evidence="12" type="ORF">SAMN06265784_104471</name>
</gene>
<dbReference type="InterPro" id="IPR010065">
    <property type="entry name" value="AA_ABC_transptr_permease_3TM"/>
</dbReference>
<dbReference type="PROSITE" id="PS50928">
    <property type="entry name" value="ABC_TM1"/>
    <property type="match status" value="1"/>
</dbReference>
<dbReference type="RefSeq" id="WP_085484369.1">
    <property type="nucleotide sequence ID" value="NZ_FXAT01000004.1"/>
</dbReference>
<dbReference type="InterPro" id="IPR035906">
    <property type="entry name" value="MetI-like_sf"/>
</dbReference>
<keyword evidence="5" id="KW-0997">Cell inner membrane</keyword>
<dbReference type="PANTHER" id="PTHR30614">
    <property type="entry name" value="MEMBRANE COMPONENT OF AMINO ACID ABC TRANSPORTER"/>
    <property type="match status" value="1"/>
</dbReference>
<dbReference type="AlphaFoldDB" id="A0A1X7KXN3"/>
<proteinExistence type="inferred from homology"/>
<dbReference type="Pfam" id="PF00528">
    <property type="entry name" value="BPD_transp_1"/>
    <property type="match status" value="1"/>
</dbReference>
<comment type="similarity">
    <text evidence="2">Belongs to the binding-protein-dependent transport system permease family. HisMQ subfamily.</text>
</comment>
<dbReference type="OrthoDB" id="7026155at2"/>
<keyword evidence="8 9" id="KW-0472">Membrane</keyword>
<name>A0A1X7KXN3_9BURK</name>
<dbReference type="Proteomes" id="UP000193228">
    <property type="component" value="Unassembled WGS sequence"/>
</dbReference>
<evidence type="ECO:0000256" key="6">
    <source>
        <dbReference type="ARBA" id="ARBA00022692"/>
    </source>
</evidence>
<keyword evidence="3 9" id="KW-0813">Transport</keyword>
<evidence type="ECO:0000256" key="9">
    <source>
        <dbReference type="RuleBase" id="RU363032"/>
    </source>
</evidence>